<gene>
    <name evidence="2" type="ORF">SAMN06265355_13129</name>
</gene>
<evidence type="ECO:0000313" key="3">
    <source>
        <dbReference type="Proteomes" id="UP000198420"/>
    </source>
</evidence>
<sequence>MVQLRIMHDDPDKVREVAELLLPLMRASGLMHVGDETELPNRRGEGLRLVVEVTPAGPPVRVRADAGDASASSPPRRSPRPGLSPGSRALPPARTRLDPGP</sequence>
<reference evidence="3" key="1">
    <citation type="submission" date="2017-06" db="EMBL/GenBank/DDBJ databases">
        <authorList>
            <person name="Varghese N."/>
            <person name="Submissions S."/>
        </authorList>
    </citation>
    <scope>NUCLEOTIDE SEQUENCE [LARGE SCALE GENOMIC DNA]</scope>
    <source>
        <strain evidence="3">DSM 44485</strain>
    </source>
</reference>
<accession>A0A239HH28</accession>
<keyword evidence="3" id="KW-1185">Reference proteome</keyword>
<dbReference type="Proteomes" id="UP000198420">
    <property type="component" value="Unassembled WGS sequence"/>
</dbReference>
<feature type="region of interest" description="Disordered" evidence="1">
    <location>
        <begin position="58"/>
        <end position="101"/>
    </location>
</feature>
<evidence type="ECO:0000313" key="2">
    <source>
        <dbReference type="EMBL" id="SNS80709.1"/>
    </source>
</evidence>
<feature type="compositionally biased region" description="Low complexity" evidence="1">
    <location>
        <begin position="67"/>
        <end position="89"/>
    </location>
</feature>
<name>A0A239HH28_9ACTN</name>
<dbReference type="RefSeq" id="WP_089316976.1">
    <property type="nucleotide sequence ID" value="NZ_FZNP01000031.1"/>
</dbReference>
<dbReference type="AlphaFoldDB" id="A0A239HH28"/>
<dbReference type="OrthoDB" id="4328225at2"/>
<proteinExistence type="predicted"/>
<evidence type="ECO:0000256" key="1">
    <source>
        <dbReference type="SAM" id="MobiDB-lite"/>
    </source>
</evidence>
<dbReference type="EMBL" id="FZNP01000031">
    <property type="protein sequence ID" value="SNS80709.1"/>
    <property type="molecule type" value="Genomic_DNA"/>
</dbReference>
<protein>
    <submittedName>
        <fullName evidence="2">Uncharacterized protein</fullName>
    </submittedName>
</protein>
<organism evidence="2 3">
    <name type="scientific">Actinomadura mexicana</name>
    <dbReference type="NCBI Taxonomy" id="134959"/>
    <lineage>
        <taxon>Bacteria</taxon>
        <taxon>Bacillati</taxon>
        <taxon>Actinomycetota</taxon>
        <taxon>Actinomycetes</taxon>
        <taxon>Streptosporangiales</taxon>
        <taxon>Thermomonosporaceae</taxon>
        <taxon>Actinomadura</taxon>
    </lineage>
</organism>